<accession>A0A2B4RVL4</accession>
<dbReference type="InterPro" id="IPR019734">
    <property type="entry name" value="TPR_rpt"/>
</dbReference>
<evidence type="ECO:0000256" key="3">
    <source>
        <dbReference type="PROSITE-ProRule" id="PRU00339"/>
    </source>
</evidence>
<dbReference type="PANTHER" id="PTHR45641:SF19">
    <property type="entry name" value="NEPHROCYSTIN-3"/>
    <property type="match status" value="1"/>
</dbReference>
<dbReference type="AlphaFoldDB" id="A0A2B4RVL4"/>
<keyword evidence="2 3" id="KW-0802">TPR repeat</keyword>
<evidence type="ECO:0000313" key="5">
    <source>
        <dbReference type="Proteomes" id="UP000225706"/>
    </source>
</evidence>
<evidence type="ECO:0000313" key="4">
    <source>
        <dbReference type="EMBL" id="PFX22484.1"/>
    </source>
</evidence>
<dbReference type="InterPro" id="IPR011990">
    <property type="entry name" value="TPR-like_helical_dom_sf"/>
</dbReference>
<evidence type="ECO:0000256" key="1">
    <source>
        <dbReference type="ARBA" id="ARBA00022737"/>
    </source>
</evidence>
<keyword evidence="1" id="KW-0677">Repeat</keyword>
<dbReference type="Pfam" id="PF13374">
    <property type="entry name" value="TPR_10"/>
    <property type="match status" value="1"/>
</dbReference>
<protein>
    <submittedName>
        <fullName evidence="4">Uncharacterized protein</fullName>
    </submittedName>
</protein>
<comment type="caution">
    <text evidence="4">The sequence shown here is derived from an EMBL/GenBank/DDBJ whole genome shotgun (WGS) entry which is preliminary data.</text>
</comment>
<keyword evidence="5" id="KW-1185">Reference proteome</keyword>
<evidence type="ECO:0000256" key="2">
    <source>
        <dbReference type="ARBA" id="ARBA00022803"/>
    </source>
</evidence>
<dbReference type="PROSITE" id="PS50005">
    <property type="entry name" value="TPR"/>
    <property type="match status" value="2"/>
</dbReference>
<gene>
    <name evidence="4" type="ORF">AWC38_SpisGene13000</name>
</gene>
<dbReference type="Gene3D" id="3.40.50.300">
    <property type="entry name" value="P-loop containing nucleotide triphosphate hydrolases"/>
    <property type="match status" value="1"/>
</dbReference>
<dbReference type="SUPFAM" id="SSF52540">
    <property type="entry name" value="P-loop containing nucleoside triphosphate hydrolases"/>
    <property type="match status" value="1"/>
</dbReference>
<feature type="repeat" description="TPR" evidence="3">
    <location>
        <begin position="532"/>
        <end position="565"/>
    </location>
</feature>
<dbReference type="Gene3D" id="1.25.40.10">
    <property type="entry name" value="Tetratricopeptide repeat domain"/>
    <property type="match status" value="1"/>
</dbReference>
<name>A0A2B4RVL4_STYPI</name>
<sequence length="567" mass="63379">MIGTAIRDDIDGLRRFRNDTAHISEATFDDTEFKNYVGRVLNALSSLSLPISDIETVKNQKSFPTAEINNLKAKAANFQSELQQAKPDFQNADDENLSLSTDLEGARKKMRIQEDQVECLTQGINSKVEPFCHLTFTRKIIPRKDGVRRTMAKMRELEDGSGRAVSTVYLSGMPGCGKSKIARQIGKQFFTGTSGEQKGLSFVMSLNAEIVETLADSYLTLAKQLGVTEYTLNHLNISKVQSARETIQRLLRLIKPKTTRFSKWLIISDNVVELSLEKAEKIAEVLEFQPLALAAAAFYVNTVVNHGSPNYSWKNYQEALSCGNLEGMEEPLAKENTAYSKTMTNAIRLALDNASKTDEVLLQTFDLFSLISSESVPVEVAVHFIKARTSDYTEELIMAKIMKSSLVICLNSGIRTPRLYDANLFSSSACELAAEKSDNSRDGRLVKAKALCVHGRVLGMSCRDKLSISYHERAIEILIKIDGGEHTLLTMAYNGLGKIYLLTGDYSAAKACFEEAIKIAEKDCFRENDETTQVFQNMGNLFQVLGCYPEAEDYYEKALYIRKKIYE</sequence>
<feature type="repeat" description="TPR" evidence="3">
    <location>
        <begin position="490"/>
        <end position="523"/>
    </location>
</feature>
<proteinExistence type="predicted"/>
<dbReference type="SUPFAM" id="SSF48452">
    <property type="entry name" value="TPR-like"/>
    <property type="match status" value="1"/>
</dbReference>
<dbReference type="PANTHER" id="PTHR45641">
    <property type="entry name" value="TETRATRICOPEPTIDE REPEAT PROTEIN (AFU_ORTHOLOGUE AFUA_6G03870)"/>
    <property type="match status" value="1"/>
</dbReference>
<dbReference type="InterPro" id="IPR027417">
    <property type="entry name" value="P-loop_NTPase"/>
</dbReference>
<dbReference type="Pfam" id="PF13424">
    <property type="entry name" value="TPR_12"/>
    <property type="match status" value="1"/>
</dbReference>
<reference evidence="5" key="1">
    <citation type="journal article" date="2017" name="bioRxiv">
        <title>Comparative analysis of the genomes of Stylophora pistillata and Acropora digitifera provides evidence for extensive differences between species of corals.</title>
        <authorList>
            <person name="Voolstra C.R."/>
            <person name="Li Y."/>
            <person name="Liew Y.J."/>
            <person name="Baumgarten S."/>
            <person name="Zoccola D."/>
            <person name="Flot J.-F."/>
            <person name="Tambutte S."/>
            <person name="Allemand D."/>
            <person name="Aranda M."/>
        </authorList>
    </citation>
    <scope>NUCLEOTIDE SEQUENCE [LARGE SCALE GENOMIC DNA]</scope>
</reference>
<dbReference type="EMBL" id="LSMT01000238">
    <property type="protein sequence ID" value="PFX22484.1"/>
    <property type="molecule type" value="Genomic_DNA"/>
</dbReference>
<dbReference type="Proteomes" id="UP000225706">
    <property type="component" value="Unassembled WGS sequence"/>
</dbReference>
<dbReference type="SMART" id="SM00028">
    <property type="entry name" value="TPR"/>
    <property type="match status" value="2"/>
</dbReference>
<organism evidence="4 5">
    <name type="scientific">Stylophora pistillata</name>
    <name type="common">Smooth cauliflower coral</name>
    <dbReference type="NCBI Taxonomy" id="50429"/>
    <lineage>
        <taxon>Eukaryota</taxon>
        <taxon>Metazoa</taxon>
        <taxon>Cnidaria</taxon>
        <taxon>Anthozoa</taxon>
        <taxon>Hexacorallia</taxon>
        <taxon>Scleractinia</taxon>
        <taxon>Astrocoeniina</taxon>
        <taxon>Pocilloporidae</taxon>
        <taxon>Stylophora</taxon>
    </lineage>
</organism>